<feature type="chain" id="PRO_5043343407" evidence="2">
    <location>
        <begin position="23"/>
        <end position="115"/>
    </location>
</feature>
<dbReference type="Proteomes" id="UP001355207">
    <property type="component" value="Chromosome 1"/>
</dbReference>
<feature type="signal peptide" evidence="2">
    <location>
        <begin position="1"/>
        <end position="22"/>
    </location>
</feature>
<keyword evidence="4" id="KW-1185">Reference proteome</keyword>
<name>A0AAX4JJ95_9TREE</name>
<dbReference type="EMBL" id="CP144098">
    <property type="protein sequence ID" value="WWC85507.1"/>
    <property type="molecule type" value="Genomic_DNA"/>
</dbReference>
<protein>
    <submittedName>
        <fullName evidence="3">Uncharacterized protein</fullName>
    </submittedName>
</protein>
<organism evidence="3 4">
    <name type="scientific">Kwoniella dendrophila CBS 6074</name>
    <dbReference type="NCBI Taxonomy" id="1295534"/>
    <lineage>
        <taxon>Eukaryota</taxon>
        <taxon>Fungi</taxon>
        <taxon>Dikarya</taxon>
        <taxon>Basidiomycota</taxon>
        <taxon>Agaricomycotina</taxon>
        <taxon>Tremellomycetes</taxon>
        <taxon>Tremellales</taxon>
        <taxon>Cryptococcaceae</taxon>
        <taxon>Kwoniella</taxon>
    </lineage>
</organism>
<keyword evidence="2" id="KW-0732">Signal</keyword>
<reference evidence="3 4" key="1">
    <citation type="submission" date="2024-01" db="EMBL/GenBank/DDBJ databases">
        <title>Comparative genomics of Cryptococcus and Kwoniella reveals pathogenesis evolution and contrasting modes of karyotype evolution via chromosome fusion or intercentromeric recombination.</title>
        <authorList>
            <person name="Coelho M.A."/>
            <person name="David-Palma M."/>
            <person name="Shea T."/>
            <person name="Bowers K."/>
            <person name="McGinley-Smith S."/>
            <person name="Mohammad A.W."/>
            <person name="Gnirke A."/>
            <person name="Yurkov A.M."/>
            <person name="Nowrousian M."/>
            <person name="Sun S."/>
            <person name="Cuomo C.A."/>
            <person name="Heitman J."/>
        </authorList>
    </citation>
    <scope>NUCLEOTIDE SEQUENCE [LARGE SCALE GENOMIC DNA]</scope>
    <source>
        <strain evidence="3 4">CBS 6074</strain>
    </source>
</reference>
<accession>A0AAX4JJ95</accession>
<dbReference type="GeneID" id="91091043"/>
<evidence type="ECO:0000256" key="1">
    <source>
        <dbReference type="SAM" id="MobiDB-lite"/>
    </source>
</evidence>
<evidence type="ECO:0000313" key="3">
    <source>
        <dbReference type="EMBL" id="WWC85507.1"/>
    </source>
</evidence>
<gene>
    <name evidence="3" type="ORF">L201_000371</name>
</gene>
<sequence>MYIYRLPLLIFLITSNLKLVLSRPEVELPFNPERKLLPLKQHSPFPLTENNQVRNDLQGRNDDLNKRQMYSQEDLSSWTKNEKSKRQLRWEQQISYEGKTFFDGRVPQTSELAIT</sequence>
<evidence type="ECO:0000256" key="2">
    <source>
        <dbReference type="SAM" id="SignalP"/>
    </source>
</evidence>
<dbReference type="AlphaFoldDB" id="A0AAX4JJ95"/>
<feature type="compositionally biased region" description="Polar residues" evidence="1">
    <location>
        <begin position="68"/>
        <end position="79"/>
    </location>
</feature>
<evidence type="ECO:0000313" key="4">
    <source>
        <dbReference type="Proteomes" id="UP001355207"/>
    </source>
</evidence>
<feature type="compositionally biased region" description="Basic and acidic residues" evidence="1">
    <location>
        <begin position="57"/>
        <end position="66"/>
    </location>
</feature>
<dbReference type="RefSeq" id="XP_066072270.1">
    <property type="nucleotide sequence ID" value="XM_066216173.1"/>
</dbReference>
<feature type="region of interest" description="Disordered" evidence="1">
    <location>
        <begin position="41"/>
        <end position="86"/>
    </location>
</feature>
<proteinExistence type="predicted"/>